<proteinExistence type="predicted"/>
<protein>
    <submittedName>
        <fullName evidence="2">Uncharacterized protein</fullName>
    </submittedName>
</protein>
<organism evidence="2 3">
    <name type="scientific">Crucibulum laeve</name>
    <dbReference type="NCBI Taxonomy" id="68775"/>
    <lineage>
        <taxon>Eukaryota</taxon>
        <taxon>Fungi</taxon>
        <taxon>Dikarya</taxon>
        <taxon>Basidiomycota</taxon>
        <taxon>Agaricomycotina</taxon>
        <taxon>Agaricomycetes</taxon>
        <taxon>Agaricomycetidae</taxon>
        <taxon>Agaricales</taxon>
        <taxon>Agaricineae</taxon>
        <taxon>Nidulariaceae</taxon>
        <taxon>Crucibulum</taxon>
    </lineage>
</organism>
<dbReference type="AlphaFoldDB" id="A0A5C3LX55"/>
<evidence type="ECO:0000313" key="2">
    <source>
        <dbReference type="EMBL" id="TFK37530.1"/>
    </source>
</evidence>
<accession>A0A5C3LX55</accession>
<keyword evidence="1" id="KW-0472">Membrane</keyword>
<reference evidence="2 3" key="1">
    <citation type="journal article" date="2019" name="Nat. Ecol. Evol.">
        <title>Megaphylogeny resolves global patterns of mushroom evolution.</title>
        <authorList>
            <person name="Varga T."/>
            <person name="Krizsan K."/>
            <person name="Foldi C."/>
            <person name="Dima B."/>
            <person name="Sanchez-Garcia M."/>
            <person name="Sanchez-Ramirez S."/>
            <person name="Szollosi G.J."/>
            <person name="Szarkandi J.G."/>
            <person name="Papp V."/>
            <person name="Albert L."/>
            <person name="Andreopoulos W."/>
            <person name="Angelini C."/>
            <person name="Antonin V."/>
            <person name="Barry K.W."/>
            <person name="Bougher N.L."/>
            <person name="Buchanan P."/>
            <person name="Buyck B."/>
            <person name="Bense V."/>
            <person name="Catcheside P."/>
            <person name="Chovatia M."/>
            <person name="Cooper J."/>
            <person name="Damon W."/>
            <person name="Desjardin D."/>
            <person name="Finy P."/>
            <person name="Geml J."/>
            <person name="Haridas S."/>
            <person name="Hughes K."/>
            <person name="Justo A."/>
            <person name="Karasinski D."/>
            <person name="Kautmanova I."/>
            <person name="Kiss B."/>
            <person name="Kocsube S."/>
            <person name="Kotiranta H."/>
            <person name="LaButti K.M."/>
            <person name="Lechner B.E."/>
            <person name="Liimatainen K."/>
            <person name="Lipzen A."/>
            <person name="Lukacs Z."/>
            <person name="Mihaltcheva S."/>
            <person name="Morgado L.N."/>
            <person name="Niskanen T."/>
            <person name="Noordeloos M.E."/>
            <person name="Ohm R.A."/>
            <person name="Ortiz-Santana B."/>
            <person name="Ovrebo C."/>
            <person name="Racz N."/>
            <person name="Riley R."/>
            <person name="Savchenko A."/>
            <person name="Shiryaev A."/>
            <person name="Soop K."/>
            <person name="Spirin V."/>
            <person name="Szebenyi C."/>
            <person name="Tomsovsky M."/>
            <person name="Tulloss R.E."/>
            <person name="Uehling J."/>
            <person name="Grigoriev I.V."/>
            <person name="Vagvolgyi C."/>
            <person name="Papp T."/>
            <person name="Martin F.M."/>
            <person name="Miettinen O."/>
            <person name="Hibbett D.S."/>
            <person name="Nagy L.G."/>
        </authorList>
    </citation>
    <scope>NUCLEOTIDE SEQUENCE [LARGE SCALE GENOMIC DNA]</scope>
    <source>
        <strain evidence="2 3">CBS 166.37</strain>
    </source>
</reference>
<keyword evidence="1" id="KW-0812">Transmembrane</keyword>
<dbReference type="Proteomes" id="UP000308652">
    <property type="component" value="Unassembled WGS sequence"/>
</dbReference>
<keyword evidence="1" id="KW-1133">Transmembrane helix</keyword>
<evidence type="ECO:0000256" key="1">
    <source>
        <dbReference type="SAM" id="Phobius"/>
    </source>
</evidence>
<sequence>MLGCSLLSCSSICLPSNLYPRYPFILLIHPAITFIFHYHIFHFISSLLLAPILHINPLLFFLY</sequence>
<evidence type="ECO:0000313" key="3">
    <source>
        <dbReference type="Proteomes" id="UP000308652"/>
    </source>
</evidence>
<keyword evidence="3" id="KW-1185">Reference proteome</keyword>
<dbReference type="EMBL" id="ML213607">
    <property type="protein sequence ID" value="TFK37530.1"/>
    <property type="molecule type" value="Genomic_DNA"/>
</dbReference>
<name>A0A5C3LX55_9AGAR</name>
<feature type="transmembrane region" description="Helical" evidence="1">
    <location>
        <begin position="39"/>
        <end position="62"/>
    </location>
</feature>
<gene>
    <name evidence="2" type="ORF">BDQ12DRAFT_684817</name>
</gene>